<dbReference type="Proteomes" id="UP000095281">
    <property type="component" value="Unplaced"/>
</dbReference>
<sequence length="153" mass="17479">MSSPLDQLFEHSLVLTSREPNFYEQAQHSGDGRYKLKMLEAAFSNDDFIDFEHCPHAKELLRQSNFISLLKIGWNKVYDQDPEFKTIFDPKDGIGDLEEQLLAGQWSQTASGRTKKLAQHKAAANVLLDIIKSGRHKEFLIPGRNAEEAFKLM</sequence>
<protein>
    <submittedName>
        <fullName evidence="2">DRBM domain-containing protein</fullName>
    </submittedName>
</protein>
<evidence type="ECO:0000313" key="1">
    <source>
        <dbReference type="Proteomes" id="UP000095281"/>
    </source>
</evidence>
<proteinExistence type="predicted"/>
<organism evidence="1 2">
    <name type="scientific">Meloidogyne hapla</name>
    <name type="common">Root-knot nematode worm</name>
    <dbReference type="NCBI Taxonomy" id="6305"/>
    <lineage>
        <taxon>Eukaryota</taxon>
        <taxon>Metazoa</taxon>
        <taxon>Ecdysozoa</taxon>
        <taxon>Nematoda</taxon>
        <taxon>Chromadorea</taxon>
        <taxon>Rhabditida</taxon>
        <taxon>Tylenchina</taxon>
        <taxon>Tylenchomorpha</taxon>
        <taxon>Tylenchoidea</taxon>
        <taxon>Meloidogynidae</taxon>
        <taxon>Meloidogyninae</taxon>
        <taxon>Meloidogyne</taxon>
    </lineage>
</organism>
<reference evidence="2" key="1">
    <citation type="submission" date="2016-11" db="UniProtKB">
        <authorList>
            <consortium name="WormBaseParasite"/>
        </authorList>
    </citation>
    <scope>IDENTIFICATION</scope>
</reference>
<accession>A0A1I8B8P3</accession>
<name>A0A1I8B8P3_MELHA</name>
<dbReference type="Gene3D" id="3.30.160.20">
    <property type="match status" value="1"/>
</dbReference>
<evidence type="ECO:0000313" key="2">
    <source>
        <dbReference type="WBParaSite" id="MhA1_Contig168.frz3.gene7"/>
    </source>
</evidence>
<dbReference type="AlphaFoldDB" id="A0A1I8B8P3"/>
<dbReference type="WBParaSite" id="MhA1_Contig168.frz3.gene7">
    <property type="protein sequence ID" value="MhA1_Contig168.frz3.gene7"/>
    <property type="gene ID" value="MhA1_Contig168.frz3.gene7"/>
</dbReference>
<keyword evidence="1" id="KW-1185">Reference proteome</keyword>
<dbReference type="SUPFAM" id="SSF54768">
    <property type="entry name" value="dsRNA-binding domain-like"/>
    <property type="match status" value="1"/>
</dbReference>